<dbReference type="InterPro" id="IPR036412">
    <property type="entry name" value="HAD-like_sf"/>
</dbReference>
<dbReference type="InterPro" id="IPR023198">
    <property type="entry name" value="PGP-like_dom2"/>
</dbReference>
<dbReference type="Gene3D" id="3.40.50.1000">
    <property type="entry name" value="HAD superfamily/HAD-like"/>
    <property type="match status" value="1"/>
</dbReference>
<dbReference type="STRING" id="53345.LIU_04635"/>
<dbReference type="NCBIfam" id="TIGR01509">
    <property type="entry name" value="HAD-SF-IA-v3"/>
    <property type="match status" value="1"/>
</dbReference>
<dbReference type="PRINTS" id="PR00413">
    <property type="entry name" value="HADHALOGNASE"/>
</dbReference>
<dbReference type="SFLD" id="SFLDS00003">
    <property type="entry name" value="Haloacid_Dehalogenase"/>
    <property type="match status" value="1"/>
</dbReference>
<dbReference type="Gene3D" id="1.10.150.240">
    <property type="entry name" value="Putative phosphatase, domain 2"/>
    <property type="match status" value="1"/>
</dbReference>
<dbReference type="PANTHER" id="PTHR18901:SF38">
    <property type="entry name" value="PSEUDOURIDINE-5'-PHOSPHATASE"/>
    <property type="match status" value="1"/>
</dbReference>
<dbReference type="CDD" id="cd07505">
    <property type="entry name" value="HAD_BPGM-like"/>
    <property type="match status" value="1"/>
</dbReference>
<gene>
    <name evidence="1" type="ORF">EA71_00683</name>
</gene>
<sequence>MKFALISILSTGTHAKLKVLFFERISESMKGAIFDLDGLLVDTEKTYRDGWLWGFEQYGIEIPKEIVDAWSGKNWKQSFDILVEAAGSLEKVQEVRAIREEYFYQKLRGGEIALKPYAKEILTELKKRQLKLGLATTTVTKRATDILEQFDLSHYFDTLTFGDEVAENKPSPIPYLTALEKTGLLAHEAFAIEDSLVGATSASRAGLGVVLIPDASFDRNYSAKEKAGLTLLVEGKDLRIVVEMLDKKTIN</sequence>
<dbReference type="Proteomes" id="UP000252797">
    <property type="component" value="Unassembled WGS sequence"/>
</dbReference>
<organism evidence="1 2">
    <name type="scientific">Enterococcus durans</name>
    <dbReference type="NCBI Taxonomy" id="53345"/>
    <lineage>
        <taxon>Bacteria</taxon>
        <taxon>Bacillati</taxon>
        <taxon>Bacillota</taxon>
        <taxon>Bacilli</taxon>
        <taxon>Lactobacillales</taxon>
        <taxon>Enterococcaceae</taxon>
        <taxon>Enterococcus</taxon>
    </lineage>
</organism>
<reference evidence="1 2" key="1">
    <citation type="submission" date="2015-06" db="EMBL/GenBank/DDBJ databases">
        <title>The Genome Sequence of Enterococcus durans 4EA1.</title>
        <authorList>
            <consortium name="The Broad Institute Genomics Platform"/>
            <consortium name="The Broad Institute Genome Sequencing Center for Infectious Disease"/>
            <person name="Earl A.M."/>
            <person name="Van Tyne D."/>
            <person name="Lebreton F."/>
            <person name="Saavedra J.T."/>
            <person name="Gilmore M.S."/>
            <person name="Manson Mcguire A."/>
            <person name="Clock S."/>
            <person name="Crupain M."/>
            <person name="Rangan U."/>
            <person name="Young S."/>
            <person name="Abouelleil A."/>
            <person name="Cao P."/>
            <person name="Chapman S.B."/>
            <person name="Griggs A."/>
            <person name="Priest M."/>
            <person name="Shea T."/>
            <person name="Wortman J."/>
            <person name="Nusbaum C."/>
            <person name="Birren B."/>
        </authorList>
    </citation>
    <scope>NUCLEOTIDE SEQUENCE [LARGE SCALE GENOMIC DNA]</scope>
    <source>
        <strain evidence="1 2">4EA1</strain>
    </source>
</reference>
<dbReference type="GO" id="GO:0016787">
    <property type="term" value="F:hydrolase activity"/>
    <property type="evidence" value="ECO:0007669"/>
    <property type="project" value="UniProtKB-KW"/>
</dbReference>
<dbReference type="InterPro" id="IPR006439">
    <property type="entry name" value="HAD-SF_hydro_IA"/>
</dbReference>
<dbReference type="AlphaFoldDB" id="A0A367CGN5"/>
<dbReference type="PANTHER" id="PTHR18901">
    <property type="entry name" value="2-DEOXYGLUCOSE-6-PHOSPHATE PHOSPHATASE 2"/>
    <property type="match status" value="1"/>
</dbReference>
<dbReference type="Pfam" id="PF13419">
    <property type="entry name" value="HAD_2"/>
    <property type="match status" value="1"/>
</dbReference>
<evidence type="ECO:0000313" key="2">
    <source>
        <dbReference type="Proteomes" id="UP000252797"/>
    </source>
</evidence>
<accession>A0A367CGN5</accession>
<proteinExistence type="predicted"/>
<dbReference type="SFLD" id="SFLDG01129">
    <property type="entry name" value="C1.5:_HAD__Beta-PGM__Phosphata"/>
    <property type="match status" value="1"/>
</dbReference>
<evidence type="ECO:0000313" key="1">
    <source>
        <dbReference type="EMBL" id="RCA11769.1"/>
    </source>
</evidence>
<protein>
    <submittedName>
        <fullName evidence="1">HAD superfamily hydrolase</fullName>
    </submittedName>
</protein>
<dbReference type="EMBL" id="LEPB01000002">
    <property type="protein sequence ID" value="RCA11769.1"/>
    <property type="molecule type" value="Genomic_DNA"/>
</dbReference>
<dbReference type="SFLD" id="SFLDG01135">
    <property type="entry name" value="C1.5.6:_HAD__Beta-PGM__Phospha"/>
    <property type="match status" value="1"/>
</dbReference>
<dbReference type="SUPFAM" id="SSF56784">
    <property type="entry name" value="HAD-like"/>
    <property type="match status" value="1"/>
</dbReference>
<comment type="caution">
    <text evidence="1">The sequence shown here is derived from an EMBL/GenBank/DDBJ whole genome shotgun (WGS) entry which is preliminary data.</text>
</comment>
<dbReference type="InterPro" id="IPR023214">
    <property type="entry name" value="HAD_sf"/>
</dbReference>
<dbReference type="InterPro" id="IPR041492">
    <property type="entry name" value="HAD_2"/>
</dbReference>
<name>A0A367CGN5_9ENTE</name>
<keyword evidence="1" id="KW-0378">Hydrolase</keyword>